<feature type="compositionally biased region" description="Low complexity" evidence="9">
    <location>
        <begin position="864"/>
        <end position="881"/>
    </location>
</feature>
<dbReference type="InterPro" id="IPR036236">
    <property type="entry name" value="Znf_C2H2_sf"/>
</dbReference>
<feature type="compositionally biased region" description="Polar residues" evidence="9">
    <location>
        <begin position="768"/>
        <end position="777"/>
    </location>
</feature>
<proteinExistence type="predicted"/>
<dbReference type="STRING" id="7398.A0A1A9ZF37"/>
<evidence type="ECO:0000256" key="8">
    <source>
        <dbReference type="PROSITE-ProRule" id="PRU00042"/>
    </source>
</evidence>
<feature type="domain" description="C2H2-type" evidence="10">
    <location>
        <begin position="620"/>
        <end position="647"/>
    </location>
</feature>
<feature type="region of interest" description="Disordered" evidence="9">
    <location>
        <begin position="1005"/>
        <end position="1066"/>
    </location>
</feature>
<dbReference type="GO" id="GO:0008270">
    <property type="term" value="F:zinc ion binding"/>
    <property type="evidence" value="ECO:0007669"/>
    <property type="project" value="UniProtKB-KW"/>
</dbReference>
<organism evidence="11 12">
    <name type="scientific">Glossina pallidipes</name>
    <name type="common">Tsetse fly</name>
    <dbReference type="NCBI Taxonomy" id="7398"/>
    <lineage>
        <taxon>Eukaryota</taxon>
        <taxon>Metazoa</taxon>
        <taxon>Ecdysozoa</taxon>
        <taxon>Arthropoda</taxon>
        <taxon>Hexapoda</taxon>
        <taxon>Insecta</taxon>
        <taxon>Pterygota</taxon>
        <taxon>Neoptera</taxon>
        <taxon>Endopterygota</taxon>
        <taxon>Diptera</taxon>
        <taxon>Brachycera</taxon>
        <taxon>Muscomorpha</taxon>
        <taxon>Hippoboscoidea</taxon>
        <taxon>Glossinidae</taxon>
        <taxon>Glossina</taxon>
    </lineage>
</organism>
<dbReference type="Pfam" id="PF00096">
    <property type="entry name" value="zf-C2H2"/>
    <property type="match status" value="3"/>
</dbReference>
<dbReference type="FunFam" id="3.30.160.60:FF:002131">
    <property type="entry name" value="Zinc finger protein 112"/>
    <property type="match status" value="1"/>
</dbReference>
<feature type="compositionally biased region" description="Basic residues" evidence="9">
    <location>
        <begin position="1045"/>
        <end position="1055"/>
    </location>
</feature>
<feature type="compositionally biased region" description="Polar residues" evidence="9">
    <location>
        <begin position="793"/>
        <end position="802"/>
    </location>
</feature>
<evidence type="ECO:0000256" key="9">
    <source>
        <dbReference type="SAM" id="MobiDB-lite"/>
    </source>
</evidence>
<dbReference type="InterPro" id="IPR013087">
    <property type="entry name" value="Znf_C2H2_type"/>
</dbReference>
<evidence type="ECO:0000256" key="3">
    <source>
        <dbReference type="ARBA" id="ARBA00022737"/>
    </source>
</evidence>
<feature type="region of interest" description="Disordered" evidence="9">
    <location>
        <begin position="143"/>
        <end position="162"/>
    </location>
</feature>
<feature type="region of interest" description="Disordered" evidence="9">
    <location>
        <begin position="101"/>
        <end position="128"/>
    </location>
</feature>
<name>A0A1A9ZF37_GLOPL</name>
<feature type="compositionally biased region" description="Low complexity" evidence="9">
    <location>
        <begin position="506"/>
        <end position="523"/>
    </location>
</feature>
<feature type="region of interest" description="Disordered" evidence="9">
    <location>
        <begin position="383"/>
        <end position="407"/>
    </location>
</feature>
<evidence type="ECO:0000256" key="5">
    <source>
        <dbReference type="ARBA" id="ARBA00022833"/>
    </source>
</evidence>
<feature type="domain" description="C2H2-type" evidence="10">
    <location>
        <begin position="648"/>
        <end position="675"/>
    </location>
</feature>
<dbReference type="GO" id="GO:0006357">
    <property type="term" value="P:regulation of transcription by RNA polymerase II"/>
    <property type="evidence" value="ECO:0007669"/>
    <property type="project" value="TreeGrafter"/>
</dbReference>
<dbReference type="GO" id="GO:0005634">
    <property type="term" value="C:nucleus"/>
    <property type="evidence" value="ECO:0007669"/>
    <property type="project" value="UniProtKB-SubCell"/>
</dbReference>
<dbReference type="GO" id="GO:0000978">
    <property type="term" value="F:RNA polymerase II cis-regulatory region sequence-specific DNA binding"/>
    <property type="evidence" value="ECO:0007669"/>
    <property type="project" value="TreeGrafter"/>
</dbReference>
<protein>
    <recommendedName>
        <fullName evidence="10">C2H2-type domain-containing protein</fullName>
    </recommendedName>
</protein>
<feature type="region of interest" description="Disordered" evidence="9">
    <location>
        <begin position="506"/>
        <end position="529"/>
    </location>
</feature>
<keyword evidence="4 8" id="KW-0863">Zinc-finger</keyword>
<dbReference type="SMART" id="SM00355">
    <property type="entry name" value="ZnF_C2H2"/>
    <property type="match status" value="7"/>
</dbReference>
<evidence type="ECO:0000256" key="4">
    <source>
        <dbReference type="ARBA" id="ARBA00022771"/>
    </source>
</evidence>
<dbReference type="PROSITE" id="PS50157">
    <property type="entry name" value="ZINC_FINGER_C2H2_2"/>
    <property type="match status" value="5"/>
</dbReference>
<keyword evidence="5" id="KW-0862">Zinc</keyword>
<evidence type="ECO:0000256" key="7">
    <source>
        <dbReference type="ARBA" id="ARBA00023242"/>
    </source>
</evidence>
<reference evidence="12" key="1">
    <citation type="submission" date="2014-03" db="EMBL/GenBank/DDBJ databases">
        <authorList>
            <person name="Aksoy S."/>
            <person name="Warren W."/>
            <person name="Wilson R.K."/>
        </authorList>
    </citation>
    <scope>NUCLEOTIDE SEQUENCE [LARGE SCALE GENOMIC DNA]</scope>
    <source>
        <strain evidence="12">IAEA</strain>
    </source>
</reference>
<feature type="compositionally biased region" description="Polar residues" evidence="9">
    <location>
        <begin position="836"/>
        <end position="854"/>
    </location>
</feature>
<feature type="compositionally biased region" description="Basic and acidic residues" evidence="9">
    <location>
        <begin position="806"/>
        <end position="827"/>
    </location>
</feature>
<dbReference type="Gene3D" id="3.30.160.60">
    <property type="entry name" value="Classic Zinc Finger"/>
    <property type="match status" value="4"/>
</dbReference>
<dbReference type="PROSITE" id="PS00028">
    <property type="entry name" value="ZINC_FINGER_C2H2_1"/>
    <property type="match status" value="6"/>
</dbReference>
<dbReference type="SUPFAM" id="SSF57667">
    <property type="entry name" value="beta-beta-alpha zinc fingers"/>
    <property type="match status" value="3"/>
</dbReference>
<feature type="domain" description="C2H2-type" evidence="10">
    <location>
        <begin position="704"/>
        <end position="731"/>
    </location>
</feature>
<feature type="compositionally biased region" description="Low complexity" evidence="9">
    <location>
        <begin position="732"/>
        <end position="767"/>
    </location>
</feature>
<dbReference type="GO" id="GO:0003700">
    <property type="term" value="F:DNA-binding transcription factor activity"/>
    <property type="evidence" value="ECO:0007669"/>
    <property type="project" value="TreeGrafter"/>
</dbReference>
<dbReference type="PANTHER" id="PTHR24404">
    <property type="entry name" value="ZINC FINGER PROTEIN"/>
    <property type="match status" value="1"/>
</dbReference>
<dbReference type="VEuPathDB" id="VectorBase:GPAI012667"/>
<feature type="compositionally biased region" description="Low complexity" evidence="9">
    <location>
        <begin position="118"/>
        <end position="128"/>
    </location>
</feature>
<dbReference type="InterPro" id="IPR050589">
    <property type="entry name" value="Ikaros_C2H2-ZF"/>
</dbReference>
<dbReference type="EnsemblMetazoa" id="GPAI012667-RA">
    <property type="protein sequence ID" value="GPAI012667-PA"/>
    <property type="gene ID" value="GPAI012667"/>
</dbReference>
<sequence length="1251" mass="136314">MNMDTNNVTDGVGADRVGELSSRSLPSLFGLCNSPVSTMAGKDLDGLIALNDSALSQQIEFILQDATMEQEDETQELMQQNLRQHNEVRIAKETVSVDYDSNSQATSMSPTTAIKLETPPTSTTPITSASELSQTGLEAEFTHIDSPQSQQQQQQPHQHHNHHLLNGRRIIVRSSDMNELTAMNISAAQQLIHQAEVEDPELNDENLQDIEEEAKAAEADEEPVQLHSAQIKLEDSEMVDEVLAEGNAMDYIKGRAINNQTATAQLVFPAGSIVSTGGATSTRSITVPVSEALAQLQRRPVYISNAIGNIGNMQGTLVRMPAVISRNGSMAVLNVVQQGGSGVGGTTTQLILQATPVAANGTSTVATAPMMVAASSQTNKLTATGISPSSSPTSNASPMMVTSTPTNTKNIINGSPSFNRIVANTATTLAVAAQSNANPSMSAAISQHIPPNNSTNNLMTNGQHLDTHPIASTSAAALANLNALHSNNTSTSAASYSNISSVTSSTTSSSTSSASVNTATTSSQPISSGNAAGAAVYQCIDCVEKFDSKDLFDIHRSGHANNMKCAICNMVLKSLKNYEKHCLRCKPYECQICGRVVRFRPNFIKHMRVHTGQQSERHKYKCEVCHKEFMSFEYFKVHKKIHNENVNLTCEICGKVFSALASLRGHSKLHSGVKLHKCDVCGKGFGQRYNLKIHARTHTGDFPFECKICKKKLHTQSSLQNHMQVHQRDNPTQQSVSSSSTTATTIRYQTSNTTNSTDTSTSSGGTSAQNSPTSSTVHKVEHHSTSKLRSHSGRSVLQNPQSLMELDIKHDGHGGGNIDDGRDNNNRDDDDDDDNSTMSDGHSLAQQFLTTPNVGRNVVDDSLSESSSNSSNEQQKLQQEQPHLMLGTPTRTIVINNYMQTDQDGHQQQQHQQNHAQVIRQNSNNSSNSALQQQLMRKTPIIHSTNGVSSCTTLSSSVVQHIGTPPSPKIAVASSSSTVLVNKLGSVPLSLTSAAAFGSSTIIRSTHNSQQQQQQQQQQPINLNNSNNSNNQNQTQNHQRSYQRNNHRNHHRRRHLADLDDDDDDDDHINEHRVNLHRSHKGRNFDDDDDVVVDEKTSPSLALTAIKVEPNLYSSGDNSNEMLIKEEAIFDDSPTPNSPQSPPSSRYRMSNFEHDLEHHVDLSHSLPTYGYLLDHHSIPDGIPSQLYADDDDFKLDHSSLTGLNNSTSSITTDGDYIKKEWSYGTDSAYTMNGKFDEDSDVLCDAANFMYN</sequence>
<dbReference type="FunFam" id="3.30.160.60:FF:002640">
    <property type="entry name" value="Uncharacterized protein, isoform B"/>
    <property type="match status" value="1"/>
</dbReference>
<feature type="compositionally biased region" description="Low complexity" evidence="9">
    <location>
        <begin position="1008"/>
        <end position="1039"/>
    </location>
</feature>
<keyword evidence="12" id="KW-1185">Reference proteome</keyword>
<keyword evidence="6" id="KW-0238">DNA-binding</keyword>
<feature type="compositionally biased region" description="Polar residues" evidence="9">
    <location>
        <begin position="101"/>
        <end position="112"/>
    </location>
</feature>
<evidence type="ECO:0000259" key="10">
    <source>
        <dbReference type="PROSITE" id="PS50157"/>
    </source>
</evidence>
<evidence type="ECO:0000256" key="2">
    <source>
        <dbReference type="ARBA" id="ARBA00022723"/>
    </source>
</evidence>
<evidence type="ECO:0000256" key="6">
    <source>
        <dbReference type="ARBA" id="ARBA00023125"/>
    </source>
</evidence>
<keyword evidence="3" id="KW-0677">Repeat</keyword>
<keyword evidence="7" id="KW-0539">Nucleus</keyword>
<feature type="region of interest" description="Disordered" evidence="9">
    <location>
        <begin position="719"/>
        <end position="886"/>
    </location>
</feature>
<feature type="compositionally biased region" description="Low complexity" evidence="9">
    <location>
        <begin position="146"/>
        <end position="156"/>
    </location>
</feature>
<keyword evidence="2" id="KW-0479">Metal-binding</keyword>
<dbReference type="FunFam" id="3.30.160.60:FF:002286">
    <property type="entry name" value="Zinc finger protein 112"/>
    <property type="match status" value="1"/>
</dbReference>
<accession>A0A1A9ZF37</accession>
<dbReference type="Proteomes" id="UP000092445">
    <property type="component" value="Unassembled WGS sequence"/>
</dbReference>
<feature type="domain" description="C2H2-type" evidence="10">
    <location>
        <begin position="676"/>
        <end position="703"/>
    </location>
</feature>
<dbReference type="PANTHER" id="PTHR24404:SF114">
    <property type="entry name" value="KLUMPFUSS, ISOFORM B-RELATED"/>
    <property type="match status" value="1"/>
</dbReference>
<feature type="domain" description="C2H2-type" evidence="10">
    <location>
        <begin position="588"/>
        <end position="615"/>
    </location>
</feature>
<reference evidence="11" key="2">
    <citation type="submission" date="2020-05" db="UniProtKB">
        <authorList>
            <consortium name="EnsemblMetazoa"/>
        </authorList>
    </citation>
    <scope>IDENTIFICATION</scope>
    <source>
        <strain evidence="11">IAEA</strain>
    </source>
</reference>
<dbReference type="AlphaFoldDB" id="A0A1A9ZF37"/>
<comment type="subcellular location">
    <subcellularLocation>
        <location evidence="1">Nucleus</location>
    </subcellularLocation>
</comment>
<evidence type="ECO:0000313" key="11">
    <source>
        <dbReference type="EnsemblMetazoa" id="GPAI012667-PA"/>
    </source>
</evidence>
<evidence type="ECO:0000256" key="1">
    <source>
        <dbReference type="ARBA" id="ARBA00004123"/>
    </source>
</evidence>
<feature type="compositionally biased region" description="Low complexity" evidence="9">
    <location>
        <begin position="387"/>
        <end position="398"/>
    </location>
</feature>
<evidence type="ECO:0000313" key="12">
    <source>
        <dbReference type="Proteomes" id="UP000092445"/>
    </source>
</evidence>